<evidence type="ECO:0000256" key="1">
    <source>
        <dbReference type="SAM" id="Phobius"/>
    </source>
</evidence>
<keyword evidence="1" id="KW-0812">Transmembrane</keyword>
<keyword evidence="1" id="KW-1133">Transmembrane helix</keyword>
<evidence type="ECO:0000313" key="3">
    <source>
        <dbReference type="Proteomes" id="UP001596201"/>
    </source>
</evidence>
<feature type="transmembrane region" description="Helical" evidence="1">
    <location>
        <begin position="38"/>
        <end position="56"/>
    </location>
</feature>
<gene>
    <name evidence="2" type="ORF">ACFPJ5_05685</name>
</gene>
<comment type="caution">
    <text evidence="2">The sequence shown here is derived from an EMBL/GenBank/DDBJ whole genome shotgun (WGS) entry which is preliminary data.</text>
</comment>
<dbReference type="RefSeq" id="WP_227228230.1">
    <property type="nucleotide sequence ID" value="NZ_JAJCVJ010000001.1"/>
</dbReference>
<keyword evidence="3" id="KW-1185">Reference proteome</keyword>
<dbReference type="EMBL" id="JBHSKX010000001">
    <property type="protein sequence ID" value="MFC5366423.1"/>
    <property type="molecule type" value="Genomic_DNA"/>
</dbReference>
<name>A0ABD5R9L2_9EURY</name>
<accession>A0ABD5R9L2</accession>
<keyword evidence="1" id="KW-0472">Membrane</keyword>
<feature type="transmembrane region" description="Helical" evidence="1">
    <location>
        <begin position="6"/>
        <end position="26"/>
    </location>
</feature>
<dbReference type="AlphaFoldDB" id="A0ABD5R9L2"/>
<sequence length="70" mass="7693">MTPDRFVRLSGLAFGLILAGFVVLGFSRIVLPYRTARLLAGPLFAAAALLVAYLFVRSVAEKLGLWRIEK</sequence>
<evidence type="ECO:0000313" key="2">
    <source>
        <dbReference type="EMBL" id="MFC5366423.1"/>
    </source>
</evidence>
<protein>
    <submittedName>
        <fullName evidence="2">Uncharacterized protein</fullName>
    </submittedName>
</protein>
<reference evidence="2 3" key="1">
    <citation type="journal article" date="2019" name="Int. J. Syst. Evol. Microbiol.">
        <title>The Global Catalogue of Microorganisms (GCM) 10K type strain sequencing project: providing services to taxonomists for standard genome sequencing and annotation.</title>
        <authorList>
            <consortium name="The Broad Institute Genomics Platform"/>
            <consortium name="The Broad Institute Genome Sequencing Center for Infectious Disease"/>
            <person name="Wu L."/>
            <person name="Ma J."/>
        </authorList>
    </citation>
    <scope>NUCLEOTIDE SEQUENCE [LARGE SCALE GENOMIC DNA]</scope>
    <source>
        <strain evidence="2 3">CGMCC 1.12237</strain>
    </source>
</reference>
<dbReference type="Proteomes" id="UP001596201">
    <property type="component" value="Unassembled WGS sequence"/>
</dbReference>
<proteinExistence type="predicted"/>
<organism evidence="2 3">
    <name type="scientific">Salinirubrum litoreum</name>
    <dbReference type="NCBI Taxonomy" id="1126234"/>
    <lineage>
        <taxon>Archaea</taxon>
        <taxon>Methanobacteriati</taxon>
        <taxon>Methanobacteriota</taxon>
        <taxon>Stenosarchaea group</taxon>
        <taxon>Halobacteria</taxon>
        <taxon>Halobacteriales</taxon>
        <taxon>Haloferacaceae</taxon>
        <taxon>Salinirubrum</taxon>
    </lineage>
</organism>